<sequence>MQAITPDAHGVAVLLLTAAALVLFTRDQIPLETSSLIVLILLITGFQLFPYQHGDASLGAADFFAGFGNEALITICALMIVGKALETTGALQPLAAIVGRAWSARPLLALLITLIAGAVLSAFMNNTPIVVLLMPILVGVSLRVKFPVSGVMLPMGLATIIGGMSTTIGTSTNLLVVGIAQDMGLKSFGMFDFMLPVAIVGGVGIIFLWLIAPRLLPDRIPPMADTSPRVFSAQLHIKEGGFADGKTLSEILAKTNGDMRVDKIQRTESLFLAKLPSVILQPGDRLFVKDSPENLKHYETELGATLFNVSDNEHPIDDETPLKAEGQQLAEVVVTRGSPLHLRSLAAAEFSSSYGLLPLAIHRARAPSSQVTGDLNAIRLRAGDVLLVQGTSDAIKSLKEGGSMLVLDGTMDLPHTHLANRALGIMALVVLVAALGIMPISVAAIVGVGLTLAFGCLNWRDAASALSTPVIMIIVASLALGKALMGTGMADFLAFGFVSAAADMPVELILSLFILIMTVLTNVVSNNAAAVIGTPIAVAVAQRLGVTPEPFILAVLFGANMSYATPFGYQTNLLILSAGGYKFSDFMRVGIPLTIVMWIGFSLVLPMLYDF</sequence>
<accession>A0A193LLB3</accession>
<dbReference type="GO" id="GO:0008324">
    <property type="term" value="F:monoatomic cation transmembrane transporter activity"/>
    <property type="evidence" value="ECO:0007669"/>
    <property type="project" value="InterPro"/>
</dbReference>
<feature type="transmembrane region" description="Helical" evidence="7">
    <location>
        <begin position="462"/>
        <end position="480"/>
    </location>
</feature>
<dbReference type="InterPro" id="IPR006037">
    <property type="entry name" value="RCK_C"/>
</dbReference>
<feature type="transmembrane region" description="Helical" evidence="7">
    <location>
        <begin position="523"/>
        <end position="544"/>
    </location>
</feature>
<feature type="transmembrane region" description="Helical" evidence="7">
    <location>
        <begin position="6"/>
        <end position="24"/>
    </location>
</feature>
<keyword evidence="4" id="KW-0677">Repeat</keyword>
<dbReference type="RefSeq" id="WP_068619638.1">
    <property type="nucleotide sequence ID" value="NZ_CP016268.1"/>
</dbReference>
<feature type="transmembrane region" description="Helical" evidence="7">
    <location>
        <begin position="158"/>
        <end position="181"/>
    </location>
</feature>
<feature type="transmembrane region" description="Helical" evidence="7">
    <location>
        <begin position="492"/>
        <end position="517"/>
    </location>
</feature>
<feature type="domain" description="RCK C-terminal" evidence="8">
    <location>
        <begin position="317"/>
        <end position="404"/>
    </location>
</feature>
<name>A0A193LLB3_9GAMM</name>
<dbReference type="Gene3D" id="3.30.70.1450">
    <property type="entry name" value="Regulator of K+ conductance, C-terminal domain"/>
    <property type="match status" value="2"/>
</dbReference>
<gene>
    <name evidence="9" type="ORF">BA177_17790</name>
</gene>
<dbReference type="PROSITE" id="PS51202">
    <property type="entry name" value="RCK_C"/>
    <property type="match status" value="1"/>
</dbReference>
<organism evidence="9 10">
    <name type="scientific">Woeseia oceani</name>
    <dbReference type="NCBI Taxonomy" id="1548547"/>
    <lineage>
        <taxon>Bacteria</taxon>
        <taxon>Pseudomonadati</taxon>
        <taxon>Pseudomonadota</taxon>
        <taxon>Gammaproteobacteria</taxon>
        <taxon>Woeseiales</taxon>
        <taxon>Woeseiaceae</taxon>
        <taxon>Woeseia</taxon>
    </lineage>
</organism>
<evidence type="ECO:0000256" key="2">
    <source>
        <dbReference type="ARBA" id="ARBA00022448"/>
    </source>
</evidence>
<dbReference type="GO" id="GO:0005886">
    <property type="term" value="C:plasma membrane"/>
    <property type="evidence" value="ECO:0007669"/>
    <property type="project" value="TreeGrafter"/>
</dbReference>
<keyword evidence="6 7" id="KW-0472">Membrane</keyword>
<dbReference type="STRING" id="1548547.BA177_17790"/>
<dbReference type="EMBL" id="CP016268">
    <property type="protein sequence ID" value="ANO53370.1"/>
    <property type="molecule type" value="Genomic_DNA"/>
</dbReference>
<feature type="transmembrane region" description="Helical" evidence="7">
    <location>
        <begin position="551"/>
        <end position="569"/>
    </location>
</feature>
<keyword evidence="5 7" id="KW-1133">Transmembrane helix</keyword>
<evidence type="ECO:0000256" key="1">
    <source>
        <dbReference type="ARBA" id="ARBA00004141"/>
    </source>
</evidence>
<dbReference type="Proteomes" id="UP000092695">
    <property type="component" value="Chromosome"/>
</dbReference>
<comment type="subcellular location">
    <subcellularLocation>
        <location evidence="1">Membrane</location>
        <topology evidence="1">Multi-pass membrane protein</topology>
    </subcellularLocation>
</comment>
<dbReference type="InterPro" id="IPR051679">
    <property type="entry name" value="DASS-Related_Transporters"/>
</dbReference>
<protein>
    <submittedName>
        <fullName evidence="9">Transporter</fullName>
    </submittedName>
</protein>
<feature type="transmembrane region" description="Helical" evidence="7">
    <location>
        <begin position="193"/>
        <end position="212"/>
    </location>
</feature>
<reference evidence="9 10" key="1">
    <citation type="submission" date="2016-06" db="EMBL/GenBank/DDBJ databases">
        <title>Complete genome sequence of a deep-branching marine Gamma Proteobacterium Woeseia oceani type strain XK5.</title>
        <authorList>
            <person name="Mu D."/>
            <person name="Du Z."/>
        </authorList>
    </citation>
    <scope>NUCLEOTIDE SEQUENCE [LARGE SCALE GENOMIC DNA]</scope>
    <source>
        <strain evidence="9 10">XK5</strain>
    </source>
</reference>
<feature type="transmembrane region" description="Helical" evidence="7">
    <location>
        <begin position="589"/>
        <end position="609"/>
    </location>
</feature>
<keyword evidence="2" id="KW-0813">Transport</keyword>
<keyword evidence="10" id="KW-1185">Reference proteome</keyword>
<evidence type="ECO:0000256" key="4">
    <source>
        <dbReference type="ARBA" id="ARBA00022737"/>
    </source>
</evidence>
<dbReference type="PANTHER" id="PTHR43652:SF2">
    <property type="entry name" value="BASIC AMINO ACID ANTIPORTER YFCC-RELATED"/>
    <property type="match status" value="1"/>
</dbReference>
<evidence type="ECO:0000256" key="7">
    <source>
        <dbReference type="SAM" id="Phobius"/>
    </source>
</evidence>
<feature type="transmembrane region" description="Helical" evidence="7">
    <location>
        <begin position="423"/>
        <end position="450"/>
    </location>
</feature>
<evidence type="ECO:0000256" key="5">
    <source>
        <dbReference type="ARBA" id="ARBA00022989"/>
    </source>
</evidence>
<dbReference type="GO" id="GO:0006813">
    <property type="term" value="P:potassium ion transport"/>
    <property type="evidence" value="ECO:0007669"/>
    <property type="project" value="InterPro"/>
</dbReference>
<evidence type="ECO:0000259" key="8">
    <source>
        <dbReference type="PROSITE" id="PS51202"/>
    </source>
</evidence>
<dbReference type="SUPFAM" id="SSF116726">
    <property type="entry name" value="TrkA C-terminal domain-like"/>
    <property type="match status" value="2"/>
</dbReference>
<dbReference type="OrthoDB" id="9809303at2"/>
<evidence type="ECO:0000256" key="3">
    <source>
        <dbReference type="ARBA" id="ARBA00022692"/>
    </source>
</evidence>
<evidence type="ECO:0000313" key="9">
    <source>
        <dbReference type="EMBL" id="ANO53370.1"/>
    </source>
</evidence>
<feature type="transmembrane region" description="Helical" evidence="7">
    <location>
        <begin position="31"/>
        <end position="51"/>
    </location>
</feature>
<dbReference type="AlphaFoldDB" id="A0A193LLB3"/>
<dbReference type="Pfam" id="PF02080">
    <property type="entry name" value="TrkA_C"/>
    <property type="match status" value="1"/>
</dbReference>
<proteinExistence type="predicted"/>
<keyword evidence="3 7" id="KW-0812">Transmembrane</keyword>
<dbReference type="KEGG" id="woc:BA177_17790"/>
<dbReference type="InterPro" id="IPR036721">
    <property type="entry name" value="RCK_C_sf"/>
</dbReference>
<dbReference type="InterPro" id="IPR004680">
    <property type="entry name" value="Cit_transptr-like_dom"/>
</dbReference>
<evidence type="ECO:0000313" key="10">
    <source>
        <dbReference type="Proteomes" id="UP000092695"/>
    </source>
</evidence>
<evidence type="ECO:0000256" key="6">
    <source>
        <dbReference type="ARBA" id="ARBA00023136"/>
    </source>
</evidence>
<dbReference type="Pfam" id="PF03600">
    <property type="entry name" value="CitMHS"/>
    <property type="match status" value="1"/>
</dbReference>
<dbReference type="PANTHER" id="PTHR43652">
    <property type="entry name" value="BASIC AMINO ACID ANTIPORTER YFCC-RELATED"/>
    <property type="match status" value="1"/>
</dbReference>
<feature type="transmembrane region" description="Helical" evidence="7">
    <location>
        <begin position="106"/>
        <end position="123"/>
    </location>
</feature>
<feature type="transmembrane region" description="Helical" evidence="7">
    <location>
        <begin position="63"/>
        <end position="85"/>
    </location>
</feature>